<reference evidence="1 2" key="1">
    <citation type="journal article" date="2007" name="Archaea">
        <title>The genome of Hyperthermus butylicus: a sulfur-reducing, peptide fermenting, neutrophilic Crenarchaeote growing up to 108 degrees C.</title>
        <authorList>
            <person name="Brugger K."/>
            <person name="Chen L."/>
            <person name="Stark M."/>
            <person name="Zibat A."/>
            <person name="Redder P."/>
            <person name="Ruepp A."/>
            <person name="Awayez M."/>
            <person name="She Q."/>
            <person name="Garrett R.A."/>
            <person name="Klenk H.P."/>
        </authorList>
    </citation>
    <scope>NUCLEOTIDE SEQUENCE [LARGE SCALE GENOMIC DNA]</scope>
    <source>
        <strain evidence="2">DSM 5456 / JCM 9403 / PLM1-5</strain>
    </source>
</reference>
<sequence length="1368" mass="149248">MSRLALNILTILLITLPVIAPMLPVAKAQTVYAEIINCTNCVSVINNTYAVVTIGSEITFLIHDDDGLTYNWENITANITVNGVLNTVNVGFYGIYGDYVGKLVVEQVGGLIKVRYYYYDNATDSFVDMGYLNGTITATNQTIVIEYKGAKITLVYQQPLATYTLEIYGRLHEGKYWLPRLGDDGVNNITALYNALGEWRIKADQPVFTPGNNYTVTLYARLVGETTPLLTQDVVFTASDEYTLVPANATEAEKIKSFLLNLSSAVNPWYIEGIDFANPTMMGDMLKLKAEIQGFGETAEVDAVIFVSIAKIEIDSAGFNNPEVTITVYDADTNLDTTAAEATPFTFDILVNGVPVMQLQLQETGANTGVFTATTNMFDLYSFGVISETDNVIDYNFTEVRVDDPSAKVICFRGGSFTVTYYAAEFSVKEEQLTLRNIIQCCPPLKLTLQIIDEDLNLPNQEIVAIATLNAGDSLTNVVAYYYYNDQITTVPALNFSMYMADEEGNLYDLTVREQFTIYFIKVAPGVVEASIDLSKIDWQATNAAASAAGHQLTKIVIVYSDRFNPNLTIVNKQAEVTLQNVTIQVDRDTLPISFRIVSSNNPPRIGLGSCPACAAWEVDTWSDVSAQTVHITIYDDGHNEDCCSVDVITPAEIELTLYKVVDGQTVVFGSGTGSLSIDLYAINATGHWVDYGTCYIEVSDLVETGFNTGVFTGTLSIYSEIDVDLDGTPDITIAGCPSLWLQGATLEIKYTSPAVGFAVQKITFATYTAKLQLNTHVVHYGDELVITVEDPDANLDSTINEAIKATLSFYCPLTRTTEEYTVYLKETGTNTGVFVGSITIDSRLAGPCVDLYCAELTVTYVDRTPFDENTLNYAEQLLKQNLSTYGVNGLMIFSECDCNKVLITDTIVEQPVKGSVEVYYKFPAGLEQLAPWNKVWQKVTNDVVPAYEGIELNITVYDPDRNRLYDVVDNIPYSKIAVTIEGLNAPPLILEQLVGSGYLTETGANTGTFSTVITLGDLLAGFQRLGYNVDLTSVIGKKIAFIYYDDQTACQAAICGSYTGGSTSVWIKPVDIEGGVTVINAVTGKPNPDNIYNCGCTIGSCPSATGDIIDIIVNDVSLLKYVQAGGIRLVGNLTLRLLYNNTEQPLTYGGLETLSYIGYENLTLPGSNVVIPVPKFAAENVLIYCSVPLATAGQPYIVAPVGSRVKIIYHDPAIEAGTAKDVEVTIGIGVPGLLPTPEQSVQFVEQQLEVRVFNGTAFVETTTVKRGQPVSIYVPLNYDALTVRTYTGANVFTVLLVIKDAEGKVALFTYTYIDVSKMENEVSFGIPAEFTKLLPAGTYTVELYAVTSLDALMPLSPVLSFQLTITE</sequence>
<evidence type="ECO:0000313" key="1">
    <source>
        <dbReference type="EMBL" id="ABM80839.1"/>
    </source>
</evidence>
<accession>A2BLH8</accession>
<organism evidence="1 2">
    <name type="scientific">Hyperthermus butylicus (strain DSM 5456 / JCM 9403 / PLM1-5)</name>
    <dbReference type="NCBI Taxonomy" id="415426"/>
    <lineage>
        <taxon>Archaea</taxon>
        <taxon>Thermoproteota</taxon>
        <taxon>Thermoprotei</taxon>
        <taxon>Desulfurococcales</taxon>
        <taxon>Pyrodictiaceae</taxon>
        <taxon>Hyperthermus</taxon>
    </lineage>
</organism>
<dbReference type="HOGENOM" id="CLU_256483_0_0_2"/>
<dbReference type="EMBL" id="CP000493">
    <property type="protein sequence ID" value="ABM80839.1"/>
    <property type="molecule type" value="Genomic_DNA"/>
</dbReference>
<dbReference type="KEGG" id="hbu:Hbut_0992"/>
<dbReference type="OrthoDB" id="12300at2157"/>
<dbReference type="GeneID" id="4782564"/>
<gene>
    <name evidence="1" type="ordered locus">Hbut_0992</name>
</gene>
<dbReference type="EnsemblBacteria" id="ABM80839">
    <property type="protein sequence ID" value="ABM80839"/>
    <property type="gene ID" value="Hbut_0992"/>
</dbReference>
<evidence type="ECO:0000313" key="2">
    <source>
        <dbReference type="Proteomes" id="UP000002593"/>
    </source>
</evidence>
<protein>
    <submittedName>
        <fullName evidence="1">Uncharacterized protein</fullName>
    </submittedName>
</protein>
<dbReference type="RefSeq" id="WP_011822157.1">
    <property type="nucleotide sequence ID" value="NC_008818.1"/>
</dbReference>
<name>A2BLH8_HYPBU</name>
<keyword evidence="2" id="KW-1185">Reference proteome</keyword>
<dbReference type="eggNOG" id="arCOG08647">
    <property type="taxonomic scope" value="Archaea"/>
</dbReference>
<dbReference type="STRING" id="415426.Hbut_0992"/>
<dbReference type="Proteomes" id="UP000002593">
    <property type="component" value="Chromosome"/>
</dbReference>
<proteinExistence type="predicted"/>